<dbReference type="InterPro" id="IPR011608">
    <property type="entry name" value="PRD"/>
</dbReference>
<accession>A0A4Y6UVC5</accession>
<dbReference type="InterPro" id="IPR036634">
    <property type="entry name" value="PRD_sf"/>
</dbReference>
<dbReference type="PROSITE" id="PS51372">
    <property type="entry name" value="PRD_2"/>
    <property type="match status" value="1"/>
</dbReference>
<protein>
    <submittedName>
        <fullName evidence="2">PRD domain-containing protein</fullName>
    </submittedName>
</protein>
<evidence type="ECO:0000259" key="1">
    <source>
        <dbReference type="PROSITE" id="PS51372"/>
    </source>
</evidence>
<gene>
    <name evidence="2" type="ORF">FFV09_04635</name>
</gene>
<dbReference type="Pfam" id="PF00874">
    <property type="entry name" value="PRD"/>
    <property type="match status" value="1"/>
</dbReference>
<dbReference type="OrthoDB" id="2678416at2"/>
<dbReference type="AlphaFoldDB" id="A0A4Y6UVC5"/>
<keyword evidence="3" id="KW-1185">Reference proteome</keyword>
<reference evidence="2 3" key="1">
    <citation type="submission" date="2019-06" db="EMBL/GenBank/DDBJ databases">
        <title>Saccharibacillus brassicae sp. nov., an endophytic bacterium isolated from Chinese cabbage seeds (Brassica pekinensis).</title>
        <authorList>
            <person name="Jiang L."/>
            <person name="Lee J."/>
            <person name="Kim S.W."/>
        </authorList>
    </citation>
    <scope>NUCLEOTIDE SEQUENCE [LARGE SCALE GENOMIC DNA]</scope>
    <source>
        <strain evidence="3">KCTC 43072 / ATSA2</strain>
    </source>
</reference>
<dbReference type="Gene3D" id="1.10.1790.10">
    <property type="entry name" value="PRD domain"/>
    <property type="match status" value="1"/>
</dbReference>
<dbReference type="RefSeq" id="WP_141446593.1">
    <property type="nucleotide sequence ID" value="NZ_CP041217.1"/>
</dbReference>
<dbReference type="SUPFAM" id="SSF63520">
    <property type="entry name" value="PTS-regulatory domain, PRD"/>
    <property type="match status" value="1"/>
</dbReference>
<evidence type="ECO:0000313" key="2">
    <source>
        <dbReference type="EMBL" id="QDH20207.1"/>
    </source>
</evidence>
<sequence>MKITQIINEHTVIAQEERSGEASYWIKRPEASEEGRLLFAVLEHAFETIERRFGIGAADVSVLTYRRFAEHLRTSVRRALRAETRASATDGTLGGLIRRHMPDCYACAGEIRADLERRCHARLPEDELLDLMLHVHKVVSSSAQRHA</sequence>
<evidence type="ECO:0000313" key="3">
    <source>
        <dbReference type="Proteomes" id="UP000316968"/>
    </source>
</evidence>
<dbReference type="KEGG" id="saca:FFV09_04635"/>
<feature type="domain" description="PRD" evidence="1">
    <location>
        <begin position="33"/>
        <end position="145"/>
    </location>
</feature>
<dbReference type="GO" id="GO:0006355">
    <property type="term" value="P:regulation of DNA-templated transcription"/>
    <property type="evidence" value="ECO:0007669"/>
    <property type="project" value="InterPro"/>
</dbReference>
<name>A0A4Y6UVC5_SACBS</name>
<organism evidence="2 3">
    <name type="scientific">Saccharibacillus brassicae</name>
    <dbReference type="NCBI Taxonomy" id="2583377"/>
    <lineage>
        <taxon>Bacteria</taxon>
        <taxon>Bacillati</taxon>
        <taxon>Bacillota</taxon>
        <taxon>Bacilli</taxon>
        <taxon>Bacillales</taxon>
        <taxon>Paenibacillaceae</taxon>
        <taxon>Saccharibacillus</taxon>
    </lineage>
</organism>
<dbReference type="Proteomes" id="UP000316968">
    <property type="component" value="Chromosome"/>
</dbReference>
<dbReference type="EMBL" id="CP041217">
    <property type="protein sequence ID" value="QDH20207.1"/>
    <property type="molecule type" value="Genomic_DNA"/>
</dbReference>
<proteinExistence type="predicted"/>